<evidence type="ECO:0000313" key="3">
    <source>
        <dbReference type="Proteomes" id="UP000290289"/>
    </source>
</evidence>
<protein>
    <submittedName>
        <fullName evidence="2">Uncharacterized protein</fullName>
    </submittedName>
</protein>
<accession>A0A498JVV1</accession>
<comment type="caution">
    <text evidence="2">The sequence shown here is derived from an EMBL/GenBank/DDBJ whole genome shotgun (WGS) entry which is preliminary data.</text>
</comment>
<reference evidence="2 3" key="1">
    <citation type="submission" date="2018-10" db="EMBL/GenBank/DDBJ databases">
        <title>A high-quality apple genome assembly.</title>
        <authorList>
            <person name="Hu J."/>
        </authorList>
    </citation>
    <scope>NUCLEOTIDE SEQUENCE [LARGE SCALE GENOMIC DNA]</scope>
    <source>
        <strain evidence="3">cv. HFTH1</strain>
        <tissue evidence="2">Young leaf</tissue>
    </source>
</reference>
<feature type="region of interest" description="Disordered" evidence="1">
    <location>
        <begin position="84"/>
        <end position="103"/>
    </location>
</feature>
<gene>
    <name evidence="2" type="ORF">DVH24_011640</name>
</gene>
<proteinExistence type="predicted"/>
<dbReference type="AlphaFoldDB" id="A0A498JVV1"/>
<dbReference type="EMBL" id="RDQH01000331">
    <property type="protein sequence ID" value="RXH99315.1"/>
    <property type="molecule type" value="Genomic_DNA"/>
</dbReference>
<dbReference type="Proteomes" id="UP000290289">
    <property type="component" value="Chromosome 5"/>
</dbReference>
<evidence type="ECO:0000313" key="2">
    <source>
        <dbReference type="EMBL" id="RXH99315.1"/>
    </source>
</evidence>
<keyword evidence="3" id="KW-1185">Reference proteome</keyword>
<sequence length="264" mass="29180">MDVDGFLQASDHVQTSPSKFLAQGCFPPGTNLLHISNPELTHTSHLAKSVESILVYPSTKKPRLSLNLKRGRPLYLSNLNLRSSKSRSGSRVDAESPCPRSSHDDEVKWGEVCGDGSDEDCSIPAKDVTYDILLIVSFVPGLKVDAILLLRTIKSRLVIYFVLTADIHVHQFFKTSNFKTGFHPLPGAQETIHKLNLEKSCLINSSWILRITQPLKIAAQSKENVTPSGSKLANLNNEPGISTLGDMDSMFHQDHFFVLILTFG</sequence>
<evidence type="ECO:0000256" key="1">
    <source>
        <dbReference type="SAM" id="MobiDB-lite"/>
    </source>
</evidence>
<name>A0A498JVV1_MALDO</name>
<organism evidence="2 3">
    <name type="scientific">Malus domestica</name>
    <name type="common">Apple</name>
    <name type="synonym">Pyrus malus</name>
    <dbReference type="NCBI Taxonomy" id="3750"/>
    <lineage>
        <taxon>Eukaryota</taxon>
        <taxon>Viridiplantae</taxon>
        <taxon>Streptophyta</taxon>
        <taxon>Embryophyta</taxon>
        <taxon>Tracheophyta</taxon>
        <taxon>Spermatophyta</taxon>
        <taxon>Magnoliopsida</taxon>
        <taxon>eudicotyledons</taxon>
        <taxon>Gunneridae</taxon>
        <taxon>Pentapetalae</taxon>
        <taxon>rosids</taxon>
        <taxon>fabids</taxon>
        <taxon>Rosales</taxon>
        <taxon>Rosaceae</taxon>
        <taxon>Amygdaloideae</taxon>
        <taxon>Maleae</taxon>
        <taxon>Malus</taxon>
    </lineage>
</organism>